<sequence>MKNLLSYSQYDYLIFFEVYTYGSFRIGGSSNRVAKIRDWMFPDNVVNEDLGLLAKDVFVEYFELHAKDREQLSATDMLILSSILQYFMDIKIKLTSKFKVSLDTSQIIFVPPPLVDWDISMLHALFLETGWITHEEDESKLILVPWIEAHVNALQMSDAMCKRINRGVQETSIQ</sequence>
<dbReference type="InParanoid" id="S2K2K2"/>
<evidence type="ECO:0000313" key="2">
    <source>
        <dbReference type="Proteomes" id="UP000014254"/>
    </source>
</evidence>
<protein>
    <submittedName>
        <fullName evidence="1">Uncharacterized protein</fullName>
    </submittedName>
</protein>
<gene>
    <name evidence="1" type="ORF">HMPREF1544_03684</name>
</gene>
<dbReference type="EMBL" id="KE123934">
    <property type="protein sequence ID" value="EPB89453.1"/>
    <property type="molecule type" value="Genomic_DNA"/>
</dbReference>
<dbReference type="AlphaFoldDB" id="S2K2K2"/>
<reference evidence="2" key="1">
    <citation type="submission" date="2013-05" db="EMBL/GenBank/DDBJ databases">
        <title>The Genome sequence of Mucor circinelloides f. circinelloides 1006PhL.</title>
        <authorList>
            <consortium name="The Broad Institute Genomics Platform"/>
            <person name="Cuomo C."/>
            <person name="Earl A."/>
            <person name="Findley K."/>
            <person name="Lee S.C."/>
            <person name="Walker B."/>
            <person name="Young S."/>
            <person name="Zeng Q."/>
            <person name="Gargeya S."/>
            <person name="Fitzgerald M."/>
            <person name="Haas B."/>
            <person name="Abouelleil A."/>
            <person name="Allen A.W."/>
            <person name="Alvarado L."/>
            <person name="Arachchi H.M."/>
            <person name="Berlin A.M."/>
            <person name="Chapman S.B."/>
            <person name="Gainer-Dewar J."/>
            <person name="Goldberg J."/>
            <person name="Griggs A."/>
            <person name="Gujja S."/>
            <person name="Hansen M."/>
            <person name="Howarth C."/>
            <person name="Imamovic A."/>
            <person name="Ireland A."/>
            <person name="Larimer J."/>
            <person name="McCowan C."/>
            <person name="Murphy C."/>
            <person name="Pearson M."/>
            <person name="Poon T.W."/>
            <person name="Priest M."/>
            <person name="Roberts A."/>
            <person name="Saif S."/>
            <person name="Shea T."/>
            <person name="Sisk P."/>
            <person name="Sykes S."/>
            <person name="Wortman J."/>
            <person name="Nusbaum C."/>
            <person name="Birren B."/>
        </authorList>
    </citation>
    <scope>NUCLEOTIDE SEQUENCE [LARGE SCALE GENOMIC DNA]</scope>
    <source>
        <strain evidence="2">1006PhL</strain>
    </source>
</reference>
<evidence type="ECO:0000313" key="1">
    <source>
        <dbReference type="EMBL" id="EPB89453.1"/>
    </source>
</evidence>
<keyword evidence="2" id="KW-1185">Reference proteome</keyword>
<dbReference type="Proteomes" id="UP000014254">
    <property type="component" value="Unassembled WGS sequence"/>
</dbReference>
<organism evidence="1 2">
    <name type="scientific">Mucor circinelloides f. circinelloides (strain 1006PhL)</name>
    <name type="common">Mucormycosis agent</name>
    <name type="synonym">Calyptromyces circinelloides</name>
    <dbReference type="NCBI Taxonomy" id="1220926"/>
    <lineage>
        <taxon>Eukaryota</taxon>
        <taxon>Fungi</taxon>
        <taxon>Fungi incertae sedis</taxon>
        <taxon>Mucoromycota</taxon>
        <taxon>Mucoromycotina</taxon>
        <taxon>Mucoromycetes</taxon>
        <taxon>Mucorales</taxon>
        <taxon>Mucorineae</taxon>
        <taxon>Mucoraceae</taxon>
        <taxon>Mucor</taxon>
    </lineage>
</organism>
<name>S2K2K2_MUCC1</name>
<dbReference type="OrthoDB" id="2290243at2759"/>
<proteinExistence type="predicted"/>
<accession>S2K2K2</accession>
<dbReference type="VEuPathDB" id="FungiDB:HMPREF1544_03684"/>